<feature type="domain" description="STIL N-terminal" evidence="3">
    <location>
        <begin position="213"/>
        <end position="350"/>
    </location>
</feature>
<comment type="caution">
    <text evidence="4">The sequence shown here is derived from an EMBL/GenBank/DDBJ whole genome shotgun (WGS) entry which is preliminary data.</text>
</comment>
<dbReference type="GO" id="GO:0031023">
    <property type="term" value="P:microtubule organizing center organization"/>
    <property type="evidence" value="ECO:0007669"/>
    <property type="project" value="TreeGrafter"/>
</dbReference>
<dbReference type="InterPro" id="IPR026123">
    <property type="entry name" value="STIL"/>
</dbReference>
<dbReference type="Pfam" id="PF15253">
    <property type="entry name" value="STIL_N"/>
    <property type="match status" value="1"/>
</dbReference>
<organism evidence="4 5">
    <name type="scientific">Thraustotheca clavata</name>
    <dbReference type="NCBI Taxonomy" id="74557"/>
    <lineage>
        <taxon>Eukaryota</taxon>
        <taxon>Sar</taxon>
        <taxon>Stramenopiles</taxon>
        <taxon>Oomycota</taxon>
        <taxon>Saprolegniomycetes</taxon>
        <taxon>Saprolegniales</taxon>
        <taxon>Achlyaceae</taxon>
        <taxon>Thraustotheca</taxon>
    </lineage>
</organism>
<reference evidence="4 5" key="1">
    <citation type="journal article" date="2014" name="Genome Biol. Evol.">
        <title>The secreted proteins of Achlya hypogyna and Thraustotheca clavata identify the ancestral oomycete secretome and reveal gene acquisitions by horizontal gene transfer.</title>
        <authorList>
            <person name="Misner I."/>
            <person name="Blouin N."/>
            <person name="Leonard G."/>
            <person name="Richards T.A."/>
            <person name="Lane C.E."/>
        </authorList>
    </citation>
    <scope>NUCLEOTIDE SEQUENCE [LARGE SCALE GENOMIC DNA]</scope>
    <source>
        <strain evidence="4 5">ATCC 34112</strain>
    </source>
</reference>
<sequence length="502" mass="55664">MRSAFFPDTDQEDTSDSSLRVPPLKSSLRVGPQGRAVLSRNVPKSPLKKTTLPSPKPFSSGAYMGTIEFPKTRSVLWDRRPLGKPQVLLAKDVFVPKVTLSAKVVEAIHEQVLRRSNGPQLIGHVIYTTIMEEGCWIVNGTSFSAHTNPRLKNPVAPPSSFPVFVVLKESKEIESLAPHEEMVHNTRYALQTKAPLDISLSMRLVVSLFMPTQLNVVMEMIAPPAQLELVPIRNLPLLLTPLAKLLMKLQSAYESGLATLDKTRKMVPLLSTDAVAREQPLVGVWVQTTSSTTLFHQLLLYYTRSNPPLDQVWVAPNICLLVKYPTEANQWLPEFFEAKLTNTTSLATFTTTKRITVGPSQENSIDLQMLQSHRDVYRIDMDTPNAPELTTVASGSDASSLSDDQPTPIPCPLPTNPIAKPVCHPRSLVPPIYSPLESSTSSNGQVSKDLLRQHQEQMEAMQQQIQQLQGQLRTVQLLYEQATNKAMHSVGTNTSTIFPTNL</sequence>
<dbReference type="GO" id="GO:0007052">
    <property type="term" value="P:mitotic spindle organization"/>
    <property type="evidence" value="ECO:0007669"/>
    <property type="project" value="TreeGrafter"/>
</dbReference>
<keyword evidence="1" id="KW-0175">Coiled coil</keyword>
<evidence type="ECO:0000259" key="3">
    <source>
        <dbReference type="Pfam" id="PF15253"/>
    </source>
</evidence>
<dbReference type="Proteomes" id="UP000243217">
    <property type="component" value="Unassembled WGS sequence"/>
</dbReference>
<dbReference type="GO" id="GO:0007224">
    <property type="term" value="P:smoothened signaling pathway"/>
    <property type="evidence" value="ECO:0007669"/>
    <property type="project" value="TreeGrafter"/>
</dbReference>
<proteinExistence type="predicted"/>
<dbReference type="PANTHER" id="PTHR15128:SF0">
    <property type="entry name" value="SCL-INTERRUPTING LOCUS PROTEIN"/>
    <property type="match status" value="1"/>
</dbReference>
<accession>A0A1V9ZQD0</accession>
<evidence type="ECO:0000313" key="5">
    <source>
        <dbReference type="Proteomes" id="UP000243217"/>
    </source>
</evidence>
<keyword evidence="5" id="KW-1185">Reference proteome</keyword>
<feature type="non-terminal residue" evidence="4">
    <location>
        <position position="502"/>
    </location>
</feature>
<evidence type="ECO:0000256" key="1">
    <source>
        <dbReference type="SAM" id="Coils"/>
    </source>
</evidence>
<dbReference type="InterPro" id="IPR057731">
    <property type="entry name" value="STIL_N"/>
</dbReference>
<dbReference type="EMBL" id="JNBS01001745">
    <property type="protein sequence ID" value="OQS00161.1"/>
    <property type="molecule type" value="Genomic_DNA"/>
</dbReference>
<feature type="coiled-coil region" evidence="1">
    <location>
        <begin position="451"/>
        <end position="485"/>
    </location>
</feature>
<dbReference type="AlphaFoldDB" id="A0A1V9ZQD0"/>
<name>A0A1V9ZQD0_9STRA</name>
<protein>
    <recommendedName>
        <fullName evidence="3">STIL N-terminal domain-containing protein</fullName>
    </recommendedName>
</protein>
<evidence type="ECO:0000313" key="4">
    <source>
        <dbReference type="EMBL" id="OQS00161.1"/>
    </source>
</evidence>
<dbReference type="PANTHER" id="PTHR15128">
    <property type="entry name" value="TAL1 SCL INTERRUPTING LOCUS"/>
    <property type="match status" value="1"/>
</dbReference>
<evidence type="ECO:0000256" key="2">
    <source>
        <dbReference type="SAM" id="MobiDB-lite"/>
    </source>
</evidence>
<dbReference type="STRING" id="74557.A0A1V9ZQD0"/>
<feature type="region of interest" description="Disordered" evidence="2">
    <location>
        <begin position="385"/>
        <end position="405"/>
    </location>
</feature>
<dbReference type="GO" id="GO:0071539">
    <property type="term" value="P:protein localization to centrosome"/>
    <property type="evidence" value="ECO:0007669"/>
    <property type="project" value="TreeGrafter"/>
</dbReference>
<feature type="compositionally biased region" description="Low complexity" evidence="2">
    <location>
        <begin position="43"/>
        <end position="53"/>
    </location>
</feature>
<feature type="compositionally biased region" description="Low complexity" evidence="2">
    <location>
        <begin position="393"/>
        <end position="405"/>
    </location>
</feature>
<gene>
    <name evidence="4" type="ORF">THRCLA_06181</name>
</gene>
<dbReference type="GO" id="GO:0005815">
    <property type="term" value="C:microtubule organizing center"/>
    <property type="evidence" value="ECO:0007669"/>
    <property type="project" value="TreeGrafter"/>
</dbReference>
<dbReference type="OrthoDB" id="76173at2759"/>
<feature type="region of interest" description="Disordered" evidence="2">
    <location>
        <begin position="1"/>
        <end position="55"/>
    </location>
</feature>